<dbReference type="AlphaFoldDB" id="A0A918G2I6"/>
<evidence type="ECO:0000313" key="4">
    <source>
        <dbReference type="Proteomes" id="UP000660680"/>
    </source>
</evidence>
<evidence type="ECO:0000313" key="3">
    <source>
        <dbReference type="EMBL" id="GGS15645.1"/>
    </source>
</evidence>
<feature type="transmembrane region" description="Helical" evidence="2">
    <location>
        <begin position="209"/>
        <end position="238"/>
    </location>
</feature>
<keyword evidence="2" id="KW-1133">Transmembrane helix</keyword>
<proteinExistence type="predicted"/>
<gene>
    <name evidence="3" type="ORF">GCM10010171_04650</name>
</gene>
<keyword evidence="2" id="KW-0812">Transmembrane</keyword>
<evidence type="ECO:0000256" key="2">
    <source>
        <dbReference type="SAM" id="Phobius"/>
    </source>
</evidence>
<feature type="transmembrane region" description="Helical" evidence="2">
    <location>
        <begin position="167"/>
        <end position="189"/>
    </location>
</feature>
<dbReference type="PROSITE" id="PS51257">
    <property type="entry name" value="PROKAR_LIPOPROTEIN"/>
    <property type="match status" value="1"/>
</dbReference>
<feature type="transmembrane region" description="Helical" evidence="2">
    <location>
        <begin position="113"/>
        <end position="130"/>
    </location>
</feature>
<reference evidence="3" key="1">
    <citation type="journal article" date="2014" name="Int. J. Syst. Evol. Microbiol.">
        <title>Complete genome sequence of Corynebacterium casei LMG S-19264T (=DSM 44701T), isolated from a smear-ripened cheese.</title>
        <authorList>
            <consortium name="US DOE Joint Genome Institute (JGI-PGF)"/>
            <person name="Walter F."/>
            <person name="Albersmeier A."/>
            <person name="Kalinowski J."/>
            <person name="Ruckert C."/>
        </authorList>
    </citation>
    <scope>NUCLEOTIDE SEQUENCE</scope>
    <source>
        <strain evidence="3">JCM 3276</strain>
    </source>
</reference>
<organism evidence="3 4">
    <name type="scientific">Actinokineospora fastidiosa</name>
    <dbReference type="NCBI Taxonomy" id="1816"/>
    <lineage>
        <taxon>Bacteria</taxon>
        <taxon>Bacillati</taxon>
        <taxon>Actinomycetota</taxon>
        <taxon>Actinomycetes</taxon>
        <taxon>Pseudonocardiales</taxon>
        <taxon>Pseudonocardiaceae</taxon>
        <taxon>Actinokineospora</taxon>
    </lineage>
</organism>
<dbReference type="RefSeq" id="WP_189208608.1">
    <property type="nucleotide sequence ID" value="NZ_BMRB01000001.1"/>
</dbReference>
<accession>A0A918G2I6</accession>
<keyword evidence="2" id="KW-0472">Membrane</keyword>
<comment type="caution">
    <text evidence="3">The sequence shown here is derived from an EMBL/GenBank/DDBJ whole genome shotgun (WGS) entry which is preliminary data.</text>
</comment>
<feature type="region of interest" description="Disordered" evidence="1">
    <location>
        <begin position="333"/>
        <end position="353"/>
    </location>
</feature>
<sequence>MGEGGARAWLPAATGAWAACHAVMQITWATTGAAVPWSPHVAYHPAVHLALAAVAVAAGAAAVATTRVRSKAVLAAAAAAAAVFATGMLSLPAHVVTLLSFSGVESGAGLTQVLSSTVGVCLLVGVATRYRRRLRGRCPRCGATHPAEHTGPLVYPPPSVAPARTRLLVGVLVCGVVPWAAVKTVWTLGGDALGVTAEAWRAGSAGESGVLAALGSVGVDVTVLAAAAALVLVAGLTFRWGQVFPRWAFPVAGRRVPRLLPLLPAWLTAVGLSVYGPLLVAYAALSALGVLPAIAPAEPFPTSADTTWMVAFGGLAFGGLGSGLLVAAGSYGKRTRPTCSVSSGRAPGPRSAR</sequence>
<feature type="transmembrane region" description="Helical" evidence="2">
    <location>
        <begin position="259"/>
        <end position="288"/>
    </location>
</feature>
<feature type="transmembrane region" description="Helical" evidence="2">
    <location>
        <begin position="72"/>
        <end position="93"/>
    </location>
</feature>
<protein>
    <submittedName>
        <fullName evidence="3">Uncharacterized protein</fullName>
    </submittedName>
</protein>
<name>A0A918G2I6_9PSEU</name>
<feature type="transmembrane region" description="Helical" evidence="2">
    <location>
        <begin position="46"/>
        <end position="65"/>
    </location>
</feature>
<dbReference type="EMBL" id="BMRB01000001">
    <property type="protein sequence ID" value="GGS15645.1"/>
    <property type="molecule type" value="Genomic_DNA"/>
</dbReference>
<reference evidence="3" key="2">
    <citation type="submission" date="2020-09" db="EMBL/GenBank/DDBJ databases">
        <authorList>
            <person name="Sun Q."/>
            <person name="Ohkuma M."/>
        </authorList>
    </citation>
    <scope>NUCLEOTIDE SEQUENCE</scope>
    <source>
        <strain evidence="3">JCM 3276</strain>
    </source>
</reference>
<dbReference type="Proteomes" id="UP000660680">
    <property type="component" value="Unassembled WGS sequence"/>
</dbReference>
<evidence type="ECO:0000256" key="1">
    <source>
        <dbReference type="SAM" id="MobiDB-lite"/>
    </source>
</evidence>
<feature type="transmembrane region" description="Helical" evidence="2">
    <location>
        <begin position="308"/>
        <end position="328"/>
    </location>
</feature>
<keyword evidence="4" id="KW-1185">Reference proteome</keyword>